<dbReference type="STRING" id="5627.A0A1C7LN31"/>
<dbReference type="EMBL" id="LUGG01000038">
    <property type="protein sequence ID" value="OBZ65968.1"/>
    <property type="molecule type" value="Genomic_DNA"/>
</dbReference>
<dbReference type="GO" id="GO:0016627">
    <property type="term" value="F:oxidoreductase activity, acting on the CH-CH group of donors"/>
    <property type="evidence" value="ECO:0007669"/>
    <property type="project" value="InterPro"/>
</dbReference>
<dbReference type="SUPFAM" id="SSF47203">
    <property type="entry name" value="Acyl-CoA dehydrogenase C-terminal domain-like"/>
    <property type="match status" value="1"/>
</dbReference>
<dbReference type="Gene3D" id="1.20.140.10">
    <property type="entry name" value="Butyryl-CoA Dehydrogenase, subunit A, domain 3"/>
    <property type="match status" value="1"/>
</dbReference>
<name>A0A1C7LN31_GRIFR</name>
<keyword evidence="2" id="KW-1185">Reference proteome</keyword>
<dbReference type="OrthoDB" id="435240at2759"/>
<dbReference type="Proteomes" id="UP000092993">
    <property type="component" value="Unassembled WGS sequence"/>
</dbReference>
<sequence length="75" mass="8514">MSEQREIRYLVGRDGRTGGLHLPHMPFALERHQFTRPLMSFQLVQTKLVDALTVVVLGLHASLQVRRFKDAVSSA</sequence>
<proteinExistence type="predicted"/>
<dbReference type="InterPro" id="IPR036250">
    <property type="entry name" value="AcylCo_DH-like_C"/>
</dbReference>
<organism evidence="1 2">
    <name type="scientific">Grifola frondosa</name>
    <name type="common">Maitake</name>
    <name type="synonym">Polyporus frondosus</name>
    <dbReference type="NCBI Taxonomy" id="5627"/>
    <lineage>
        <taxon>Eukaryota</taxon>
        <taxon>Fungi</taxon>
        <taxon>Dikarya</taxon>
        <taxon>Basidiomycota</taxon>
        <taxon>Agaricomycotina</taxon>
        <taxon>Agaricomycetes</taxon>
        <taxon>Polyporales</taxon>
        <taxon>Grifolaceae</taxon>
        <taxon>Grifola</taxon>
    </lineage>
</organism>
<comment type="caution">
    <text evidence="1">The sequence shown here is derived from an EMBL/GenBank/DDBJ whole genome shotgun (WGS) entry which is preliminary data.</text>
</comment>
<evidence type="ECO:0000313" key="2">
    <source>
        <dbReference type="Proteomes" id="UP000092993"/>
    </source>
</evidence>
<accession>A0A1C7LN31</accession>
<reference evidence="1 2" key="1">
    <citation type="submission" date="2016-03" db="EMBL/GenBank/DDBJ databases">
        <title>Whole genome sequencing of Grifola frondosa 9006-11.</title>
        <authorList>
            <person name="Min B."/>
            <person name="Park H."/>
            <person name="Kim J.-G."/>
            <person name="Cho H."/>
            <person name="Oh Y.-L."/>
            <person name="Kong W.-S."/>
            <person name="Choi I.-G."/>
        </authorList>
    </citation>
    <scope>NUCLEOTIDE SEQUENCE [LARGE SCALE GENOMIC DNA]</scope>
    <source>
        <strain evidence="1 2">9006-11</strain>
    </source>
</reference>
<gene>
    <name evidence="1" type="ORF">A0H81_14204</name>
</gene>
<dbReference type="AlphaFoldDB" id="A0A1C7LN31"/>
<evidence type="ECO:0000313" key="1">
    <source>
        <dbReference type="EMBL" id="OBZ65968.1"/>
    </source>
</evidence>
<protein>
    <submittedName>
        <fullName evidence="1">Uncharacterized protein</fullName>
    </submittedName>
</protein>